<dbReference type="InterPro" id="IPR040256">
    <property type="entry name" value="At4g02000-like"/>
</dbReference>
<organism evidence="4 5">
    <name type="scientific">Ficus carica</name>
    <name type="common">Common fig</name>
    <dbReference type="NCBI Taxonomy" id="3494"/>
    <lineage>
        <taxon>Eukaryota</taxon>
        <taxon>Viridiplantae</taxon>
        <taxon>Streptophyta</taxon>
        <taxon>Embryophyta</taxon>
        <taxon>Tracheophyta</taxon>
        <taxon>Spermatophyta</taxon>
        <taxon>Magnoliopsida</taxon>
        <taxon>eudicotyledons</taxon>
        <taxon>Gunneridae</taxon>
        <taxon>Pentapetalae</taxon>
        <taxon>rosids</taxon>
        <taxon>fabids</taxon>
        <taxon>Rosales</taxon>
        <taxon>Moraceae</taxon>
        <taxon>Ficeae</taxon>
        <taxon>Ficus</taxon>
    </lineage>
</organism>
<feature type="compositionally biased region" description="Basic and acidic residues" evidence="2">
    <location>
        <begin position="263"/>
        <end position="272"/>
    </location>
</feature>
<dbReference type="Pfam" id="PF14392">
    <property type="entry name" value="zf-CCHC_4"/>
    <property type="match status" value="1"/>
</dbReference>
<dbReference type="EMBL" id="BTGU01008111">
    <property type="protein sequence ID" value="GMN24411.1"/>
    <property type="molecule type" value="Genomic_DNA"/>
</dbReference>
<dbReference type="InterPro" id="IPR001878">
    <property type="entry name" value="Znf_CCHC"/>
</dbReference>
<keyword evidence="5" id="KW-1185">Reference proteome</keyword>
<dbReference type="PROSITE" id="PS50158">
    <property type="entry name" value="ZF_CCHC"/>
    <property type="match status" value="1"/>
</dbReference>
<dbReference type="GO" id="GO:0003676">
    <property type="term" value="F:nucleic acid binding"/>
    <property type="evidence" value="ECO:0007669"/>
    <property type="project" value="InterPro"/>
</dbReference>
<keyword evidence="1" id="KW-0479">Metal-binding</keyword>
<comment type="caution">
    <text evidence="4">The sequence shown here is derived from an EMBL/GenBank/DDBJ whole genome shotgun (WGS) entry which is preliminary data.</text>
</comment>
<evidence type="ECO:0000313" key="5">
    <source>
        <dbReference type="Proteomes" id="UP001187192"/>
    </source>
</evidence>
<accession>A0AA87ZGS4</accession>
<name>A0AA87ZGS4_FICCA</name>
<feature type="region of interest" description="Disordered" evidence="2">
    <location>
        <begin position="263"/>
        <end position="320"/>
    </location>
</feature>
<evidence type="ECO:0000313" key="4">
    <source>
        <dbReference type="EMBL" id="GMN24411.1"/>
    </source>
</evidence>
<protein>
    <recommendedName>
        <fullName evidence="3">CCHC-type domain-containing protein</fullName>
    </recommendedName>
</protein>
<feature type="region of interest" description="Disordered" evidence="2">
    <location>
        <begin position="165"/>
        <end position="251"/>
    </location>
</feature>
<evidence type="ECO:0000259" key="3">
    <source>
        <dbReference type="PROSITE" id="PS50158"/>
    </source>
</evidence>
<feature type="compositionally biased region" description="Basic and acidic residues" evidence="2">
    <location>
        <begin position="171"/>
        <end position="182"/>
    </location>
</feature>
<feature type="domain" description="CCHC-type" evidence="3">
    <location>
        <begin position="122"/>
        <end position="135"/>
    </location>
</feature>
<keyword evidence="1" id="KW-0862">Zinc</keyword>
<keyword evidence="1" id="KW-0863">Zinc-finger</keyword>
<dbReference type="InterPro" id="IPR025836">
    <property type="entry name" value="Zn_knuckle_CX2CX4HX4C"/>
</dbReference>
<gene>
    <name evidence="4" type="ORF">TIFTF001_050320</name>
</gene>
<proteinExistence type="predicted"/>
<evidence type="ECO:0000256" key="2">
    <source>
        <dbReference type="SAM" id="MobiDB-lite"/>
    </source>
</evidence>
<dbReference type="GO" id="GO:0008270">
    <property type="term" value="F:zinc ion binding"/>
    <property type="evidence" value="ECO:0007669"/>
    <property type="project" value="UniProtKB-KW"/>
</dbReference>
<feature type="compositionally biased region" description="Basic and acidic residues" evidence="2">
    <location>
        <begin position="302"/>
        <end position="320"/>
    </location>
</feature>
<evidence type="ECO:0000256" key="1">
    <source>
        <dbReference type="PROSITE-ProRule" id="PRU00047"/>
    </source>
</evidence>
<dbReference type="Proteomes" id="UP001187192">
    <property type="component" value="Unassembled WGS sequence"/>
</dbReference>
<sequence>MEEIVGRWNSLSITEEEGEIVGINDETLQESEKESQCGVLGKAHNLPMRSISEKIGMMIGEALGVAIRVWKDREGRCSGSFLRIRVMMDISKPVRRVIPVRLGSNGAVHWAELKYERIPDFCYVCGCIGHIAMECHVPTAEMTIAAKSFQYGDWLIAPRFSSLGGGGGVGTRKDAREIRRPPGEGSVAESGLKLPAGLPASPNLEGDSLATDSRDLGPNFGETDGVPEVSAAVELPKNSPQIEEPLTSISGRTMVSNLAERAFNKTREEQVTRDSISAEKAPNEAREEQVKLDSISAGKASSEAREEQVSSKGLLEESREQDHADLKVPLFHFLAGNELKHTRRKHKKGLCRIADLFLSRYGRQRLTLTKCYGRRGSG</sequence>
<feature type="compositionally biased region" description="Basic and acidic residues" evidence="2">
    <location>
        <begin position="281"/>
        <end position="291"/>
    </location>
</feature>
<dbReference type="PANTHER" id="PTHR31286:SF178">
    <property type="entry name" value="DUF4283 DOMAIN-CONTAINING PROTEIN"/>
    <property type="match status" value="1"/>
</dbReference>
<dbReference type="PANTHER" id="PTHR31286">
    <property type="entry name" value="GLYCINE-RICH CELL WALL STRUCTURAL PROTEIN 1.8-LIKE"/>
    <property type="match status" value="1"/>
</dbReference>
<reference evidence="4" key="1">
    <citation type="submission" date="2023-07" db="EMBL/GenBank/DDBJ databases">
        <title>draft genome sequence of fig (Ficus carica).</title>
        <authorList>
            <person name="Takahashi T."/>
            <person name="Nishimura K."/>
        </authorList>
    </citation>
    <scope>NUCLEOTIDE SEQUENCE</scope>
</reference>
<dbReference type="AlphaFoldDB" id="A0AA87ZGS4"/>